<dbReference type="InterPro" id="IPR003439">
    <property type="entry name" value="ABC_transporter-like_ATP-bd"/>
</dbReference>
<evidence type="ECO:0000256" key="1">
    <source>
        <dbReference type="ARBA" id="ARBA00022448"/>
    </source>
</evidence>
<dbReference type="SMART" id="SM00382">
    <property type="entry name" value="AAA"/>
    <property type="match status" value="1"/>
</dbReference>
<dbReference type="InterPro" id="IPR003593">
    <property type="entry name" value="AAA+_ATPase"/>
</dbReference>
<evidence type="ECO:0000256" key="2">
    <source>
        <dbReference type="ARBA" id="ARBA00022741"/>
    </source>
</evidence>
<dbReference type="PROSITE" id="PS50893">
    <property type="entry name" value="ABC_TRANSPORTER_2"/>
    <property type="match status" value="1"/>
</dbReference>
<dbReference type="PANTHER" id="PTHR42711:SF17">
    <property type="entry name" value="ABC TRANSPORTER ATP-BINDING PROTEIN"/>
    <property type="match status" value="1"/>
</dbReference>
<dbReference type="PANTHER" id="PTHR42711">
    <property type="entry name" value="ABC TRANSPORTER ATP-BINDING PROTEIN"/>
    <property type="match status" value="1"/>
</dbReference>
<dbReference type="CDD" id="cd03230">
    <property type="entry name" value="ABC_DR_subfamily_A"/>
    <property type="match status" value="1"/>
</dbReference>
<dbReference type="EMBL" id="CP020946">
    <property type="protein sequence ID" value="ASD63937.1"/>
    <property type="molecule type" value="Genomic_DNA"/>
</dbReference>
<gene>
    <name evidence="5" type="ORF">B9G79_10340</name>
</gene>
<dbReference type="GO" id="GO:0016887">
    <property type="term" value="F:ATP hydrolysis activity"/>
    <property type="evidence" value="ECO:0007669"/>
    <property type="project" value="InterPro"/>
</dbReference>
<keyword evidence="1" id="KW-0813">Transport</keyword>
<keyword evidence="2" id="KW-0547">Nucleotide-binding</keyword>
<dbReference type="Pfam" id="PF00005">
    <property type="entry name" value="ABC_tran"/>
    <property type="match status" value="1"/>
</dbReference>
<accession>A0A1Z3N908</accession>
<sequence>MGSKQMTSPLLSITNLRKSYGAKVALHNVGFSVEPAQIVALLGPNGAGKSTTLKILLGLRSADQGVIEKPDKSLIGYSGQEISFPAHLKTVEVLRLVKAHYDRGPSVEHMATHFSLHSFLHRQMGGLSGGEKRRVSLACALLGAPHLLVLDEPTAGLDVESRIHLWQEIRDFAADGGAVLLSTHDLNEVSQVAHRVVIIDHGTVLFDGPTNEITRSLKFRTIKFRSPRKPLSSLIEDCTTEGDNHRILTQHPEELLKEFFENSFPLEDLEVSTATLEEAFIHLRKKHHEKTP</sequence>
<dbReference type="PROSITE" id="PS00211">
    <property type="entry name" value="ABC_TRANSPORTER_1"/>
    <property type="match status" value="1"/>
</dbReference>
<dbReference type="SUPFAM" id="SSF52540">
    <property type="entry name" value="P-loop containing nucleoside triphosphate hydrolases"/>
    <property type="match status" value="1"/>
</dbReference>
<dbReference type="Gene3D" id="3.40.50.300">
    <property type="entry name" value="P-loop containing nucleotide triphosphate hydrolases"/>
    <property type="match status" value="1"/>
</dbReference>
<name>A0A1Z3N908_BDEBC</name>
<dbReference type="GO" id="GO:0005524">
    <property type="term" value="F:ATP binding"/>
    <property type="evidence" value="ECO:0007669"/>
    <property type="project" value="UniProtKB-KW"/>
</dbReference>
<evidence type="ECO:0000259" key="4">
    <source>
        <dbReference type="PROSITE" id="PS50893"/>
    </source>
</evidence>
<reference evidence="5 6" key="1">
    <citation type="submission" date="2017-04" db="EMBL/GenBank/DDBJ databases">
        <title>Whole genome sequence of Bdellovibrio bacteriovorus strain SSB218315.</title>
        <authorList>
            <person name="Oyedara O."/>
            <person name="Rodriguez-Perez M.A."/>
        </authorList>
    </citation>
    <scope>NUCLEOTIDE SEQUENCE [LARGE SCALE GENOMIC DNA]</scope>
    <source>
        <strain evidence="5 6">SSB218315</strain>
    </source>
</reference>
<keyword evidence="3" id="KW-0067">ATP-binding</keyword>
<feature type="domain" description="ABC transporter" evidence="4">
    <location>
        <begin position="11"/>
        <end position="226"/>
    </location>
</feature>
<evidence type="ECO:0000313" key="6">
    <source>
        <dbReference type="Proteomes" id="UP000197003"/>
    </source>
</evidence>
<dbReference type="InterPro" id="IPR017871">
    <property type="entry name" value="ABC_transporter-like_CS"/>
</dbReference>
<evidence type="ECO:0000256" key="3">
    <source>
        <dbReference type="ARBA" id="ARBA00022840"/>
    </source>
</evidence>
<dbReference type="Proteomes" id="UP000197003">
    <property type="component" value="Chromosome"/>
</dbReference>
<dbReference type="InterPro" id="IPR050763">
    <property type="entry name" value="ABC_transporter_ATP-binding"/>
</dbReference>
<dbReference type="AlphaFoldDB" id="A0A1Z3N908"/>
<dbReference type="InterPro" id="IPR027417">
    <property type="entry name" value="P-loop_NTPase"/>
</dbReference>
<evidence type="ECO:0000313" key="5">
    <source>
        <dbReference type="EMBL" id="ASD63937.1"/>
    </source>
</evidence>
<organism evidence="5 6">
    <name type="scientific">Bdellovibrio bacteriovorus</name>
    <dbReference type="NCBI Taxonomy" id="959"/>
    <lineage>
        <taxon>Bacteria</taxon>
        <taxon>Pseudomonadati</taxon>
        <taxon>Bdellovibrionota</taxon>
        <taxon>Bdellovibrionia</taxon>
        <taxon>Bdellovibrionales</taxon>
        <taxon>Pseudobdellovibrionaceae</taxon>
        <taxon>Bdellovibrio</taxon>
    </lineage>
</organism>
<protein>
    <recommendedName>
        <fullName evidence="4">ABC transporter domain-containing protein</fullName>
    </recommendedName>
</protein>
<proteinExistence type="predicted"/>